<dbReference type="EMBL" id="JAYMYR010000007">
    <property type="protein sequence ID" value="KAK7352187.1"/>
    <property type="molecule type" value="Genomic_DNA"/>
</dbReference>
<proteinExistence type="predicted"/>
<protein>
    <submittedName>
        <fullName evidence="2">Uncharacterized protein</fullName>
    </submittedName>
</protein>
<accession>A0AAN9QY30</accession>
<organism evidence="2 3">
    <name type="scientific">Phaseolus coccineus</name>
    <name type="common">Scarlet runner bean</name>
    <name type="synonym">Phaseolus multiflorus</name>
    <dbReference type="NCBI Taxonomy" id="3886"/>
    <lineage>
        <taxon>Eukaryota</taxon>
        <taxon>Viridiplantae</taxon>
        <taxon>Streptophyta</taxon>
        <taxon>Embryophyta</taxon>
        <taxon>Tracheophyta</taxon>
        <taxon>Spermatophyta</taxon>
        <taxon>Magnoliopsida</taxon>
        <taxon>eudicotyledons</taxon>
        <taxon>Gunneridae</taxon>
        <taxon>Pentapetalae</taxon>
        <taxon>rosids</taxon>
        <taxon>fabids</taxon>
        <taxon>Fabales</taxon>
        <taxon>Fabaceae</taxon>
        <taxon>Papilionoideae</taxon>
        <taxon>50 kb inversion clade</taxon>
        <taxon>NPAAA clade</taxon>
        <taxon>indigoferoid/millettioid clade</taxon>
        <taxon>Phaseoleae</taxon>
        <taxon>Phaseolus</taxon>
    </lineage>
</organism>
<gene>
    <name evidence="2" type="ORF">VNO80_17605</name>
</gene>
<name>A0AAN9QY30_PHACN</name>
<feature type="compositionally biased region" description="Basic and acidic residues" evidence="1">
    <location>
        <begin position="34"/>
        <end position="46"/>
    </location>
</feature>
<dbReference type="Proteomes" id="UP001374584">
    <property type="component" value="Unassembled WGS sequence"/>
</dbReference>
<keyword evidence="3" id="KW-1185">Reference proteome</keyword>
<evidence type="ECO:0000313" key="3">
    <source>
        <dbReference type="Proteomes" id="UP001374584"/>
    </source>
</evidence>
<feature type="region of interest" description="Disordered" evidence="1">
    <location>
        <begin position="19"/>
        <end position="46"/>
    </location>
</feature>
<dbReference type="AlphaFoldDB" id="A0AAN9QY30"/>
<evidence type="ECO:0000256" key="1">
    <source>
        <dbReference type="SAM" id="MobiDB-lite"/>
    </source>
</evidence>
<evidence type="ECO:0000313" key="2">
    <source>
        <dbReference type="EMBL" id="KAK7352187.1"/>
    </source>
</evidence>
<sequence length="103" mass="11828">MRTKLEAVRYLLRKDEKERGKVKRGEKRSGVVKQGREEKKGVRERDEIRSGLDLDHTSNPKIYSHIHIHVSTWVPPTFVTLNPYSTLVSPRVTLTTAVCIFVG</sequence>
<comment type="caution">
    <text evidence="2">The sequence shown here is derived from an EMBL/GenBank/DDBJ whole genome shotgun (WGS) entry which is preliminary data.</text>
</comment>
<reference evidence="2 3" key="1">
    <citation type="submission" date="2024-01" db="EMBL/GenBank/DDBJ databases">
        <title>The genomes of 5 underutilized Papilionoideae crops provide insights into root nodulation and disease resistanc.</title>
        <authorList>
            <person name="Jiang F."/>
        </authorList>
    </citation>
    <scope>NUCLEOTIDE SEQUENCE [LARGE SCALE GENOMIC DNA]</scope>
    <source>
        <strain evidence="2">JINMINGXINNONG_FW02</strain>
        <tissue evidence="2">Leaves</tissue>
    </source>
</reference>